<evidence type="ECO:0000313" key="2">
    <source>
        <dbReference type="Proteomes" id="UP000267096"/>
    </source>
</evidence>
<protein>
    <submittedName>
        <fullName evidence="1">Uncharacterized protein</fullName>
    </submittedName>
</protein>
<name>A0A3P6QWR3_ANISI</name>
<gene>
    <name evidence="1" type="ORF">ASIM_LOCUS9021</name>
</gene>
<sequence length="29" mass="3206">MPATWTGSYYETVTMIGGDKNTRDGQLVL</sequence>
<evidence type="ECO:0000313" key="1">
    <source>
        <dbReference type="EMBL" id="VDK36131.1"/>
    </source>
</evidence>
<organism evidence="1 2">
    <name type="scientific">Anisakis simplex</name>
    <name type="common">Herring worm</name>
    <dbReference type="NCBI Taxonomy" id="6269"/>
    <lineage>
        <taxon>Eukaryota</taxon>
        <taxon>Metazoa</taxon>
        <taxon>Ecdysozoa</taxon>
        <taxon>Nematoda</taxon>
        <taxon>Chromadorea</taxon>
        <taxon>Rhabditida</taxon>
        <taxon>Spirurina</taxon>
        <taxon>Ascaridomorpha</taxon>
        <taxon>Ascaridoidea</taxon>
        <taxon>Anisakidae</taxon>
        <taxon>Anisakis</taxon>
        <taxon>Anisakis simplex complex</taxon>
    </lineage>
</organism>
<proteinExistence type="predicted"/>
<reference evidence="1 2" key="1">
    <citation type="submission" date="2018-11" db="EMBL/GenBank/DDBJ databases">
        <authorList>
            <consortium name="Pathogen Informatics"/>
        </authorList>
    </citation>
    <scope>NUCLEOTIDE SEQUENCE [LARGE SCALE GENOMIC DNA]</scope>
</reference>
<accession>A0A3P6QWR3</accession>
<dbReference type="Proteomes" id="UP000267096">
    <property type="component" value="Unassembled WGS sequence"/>
</dbReference>
<dbReference type="EMBL" id="UYRR01026204">
    <property type="protein sequence ID" value="VDK36131.1"/>
    <property type="molecule type" value="Genomic_DNA"/>
</dbReference>
<keyword evidence="2" id="KW-1185">Reference proteome</keyword>
<dbReference type="AlphaFoldDB" id="A0A3P6QWR3"/>